<reference evidence="1 2" key="1">
    <citation type="journal article" date="2022" name="Hortic Res">
        <title>A haplotype resolved chromosomal level avocado genome allows analysis of novel avocado genes.</title>
        <authorList>
            <person name="Nath O."/>
            <person name="Fletcher S.J."/>
            <person name="Hayward A."/>
            <person name="Shaw L.M."/>
            <person name="Masouleh A.K."/>
            <person name="Furtado A."/>
            <person name="Henry R.J."/>
            <person name="Mitter N."/>
        </authorList>
    </citation>
    <scope>NUCLEOTIDE SEQUENCE [LARGE SCALE GENOMIC DNA]</scope>
    <source>
        <strain evidence="2">cv. Hass</strain>
    </source>
</reference>
<keyword evidence="2" id="KW-1185">Reference proteome</keyword>
<evidence type="ECO:0000313" key="2">
    <source>
        <dbReference type="Proteomes" id="UP001234297"/>
    </source>
</evidence>
<protein>
    <submittedName>
        <fullName evidence="1">Uncharacterized protein</fullName>
    </submittedName>
</protein>
<name>A0ACC2LKH6_PERAE</name>
<evidence type="ECO:0000313" key="1">
    <source>
        <dbReference type="EMBL" id="KAJ8633922.1"/>
    </source>
</evidence>
<sequence length="158" mass="17382">MGSSASSVSGRTERGGRPESSRWFLLLRHGTARQHGVPVTAAASFSGDGQGCSGGDKLLRQRRRGHTRRQQSPLSRIDATETRIFCLYSGLLSAMAHQRSEPISFLQHEIRTLLVAFSSLLLGEDDRAQNLHSGSDQETETGFSVCRKQNQSLPQFLL</sequence>
<comment type="caution">
    <text evidence="1">The sequence shown here is derived from an EMBL/GenBank/DDBJ whole genome shotgun (WGS) entry which is preliminary data.</text>
</comment>
<dbReference type="Proteomes" id="UP001234297">
    <property type="component" value="Chromosome 8"/>
</dbReference>
<organism evidence="1 2">
    <name type="scientific">Persea americana</name>
    <name type="common">Avocado</name>
    <dbReference type="NCBI Taxonomy" id="3435"/>
    <lineage>
        <taxon>Eukaryota</taxon>
        <taxon>Viridiplantae</taxon>
        <taxon>Streptophyta</taxon>
        <taxon>Embryophyta</taxon>
        <taxon>Tracheophyta</taxon>
        <taxon>Spermatophyta</taxon>
        <taxon>Magnoliopsida</taxon>
        <taxon>Magnoliidae</taxon>
        <taxon>Laurales</taxon>
        <taxon>Lauraceae</taxon>
        <taxon>Persea</taxon>
    </lineage>
</organism>
<accession>A0ACC2LKH6</accession>
<gene>
    <name evidence="1" type="ORF">MRB53_027258</name>
</gene>
<dbReference type="EMBL" id="CM056816">
    <property type="protein sequence ID" value="KAJ8633922.1"/>
    <property type="molecule type" value="Genomic_DNA"/>
</dbReference>
<proteinExistence type="predicted"/>